<dbReference type="Proteomes" id="UP000799424">
    <property type="component" value="Unassembled WGS sequence"/>
</dbReference>
<comment type="subcellular location">
    <subcellularLocation>
        <location evidence="10">Endoplasmic reticulum membrane</location>
        <topology evidence="10">Single-pass type II membrane protein</topology>
    </subcellularLocation>
    <subcellularLocation>
        <location evidence="10">Golgi apparatus membrane</location>
        <topology evidence="10">Single-pass type II membrane protein</topology>
    </subcellularLocation>
</comment>
<evidence type="ECO:0000313" key="12">
    <source>
        <dbReference type="Proteomes" id="UP000799424"/>
    </source>
</evidence>
<organism evidence="11 12">
    <name type="scientific">Ophiobolus disseminans</name>
    <dbReference type="NCBI Taxonomy" id="1469910"/>
    <lineage>
        <taxon>Eukaryota</taxon>
        <taxon>Fungi</taxon>
        <taxon>Dikarya</taxon>
        <taxon>Ascomycota</taxon>
        <taxon>Pezizomycotina</taxon>
        <taxon>Dothideomycetes</taxon>
        <taxon>Pleosporomycetidae</taxon>
        <taxon>Pleosporales</taxon>
        <taxon>Pleosporineae</taxon>
        <taxon>Phaeosphaeriaceae</taxon>
        <taxon>Ophiobolus</taxon>
    </lineage>
</organism>
<keyword evidence="7 10" id="KW-0653">Protein transport</keyword>
<dbReference type="PANTHER" id="PTHR23284">
    <property type="entry name" value="PROLACTIN REGULATORY ELEMENT BINDING PROTEIN"/>
    <property type="match status" value="1"/>
</dbReference>
<evidence type="ECO:0000256" key="3">
    <source>
        <dbReference type="ARBA" id="ARBA00022692"/>
    </source>
</evidence>
<evidence type="ECO:0000256" key="4">
    <source>
        <dbReference type="ARBA" id="ARBA00022737"/>
    </source>
</evidence>
<keyword evidence="12" id="KW-1185">Reference proteome</keyword>
<dbReference type="PANTHER" id="PTHR23284:SF0">
    <property type="entry name" value="PROLACTIN REGULATORY ELEMENT-BINDING PROTEIN"/>
    <property type="match status" value="1"/>
</dbReference>
<keyword evidence="4 10" id="KW-0677">Repeat</keyword>
<dbReference type="GO" id="GO:0003400">
    <property type="term" value="P:regulation of COPII vesicle coating"/>
    <property type="evidence" value="ECO:0007669"/>
    <property type="project" value="UniProtKB-UniRule"/>
</dbReference>
<keyword evidence="5 10" id="KW-0256">Endoplasmic reticulum</keyword>
<dbReference type="OrthoDB" id="16538at2759"/>
<evidence type="ECO:0000256" key="9">
    <source>
        <dbReference type="ARBA" id="ARBA00023136"/>
    </source>
</evidence>
<gene>
    <name evidence="11" type="ORF">CC86DRAFT_319474</name>
</gene>
<keyword evidence="1 10" id="KW-0813">Transport</keyword>
<accession>A0A6A7A753</accession>
<keyword evidence="9 10" id="KW-0472">Membrane</keyword>
<sequence length="617" mass="67414">MSRPTISKASTSYPIYAATWSSGKPGHLAVGGGGGSGRHGVKNSISLFDFSSRAPTIEPAVELEVSKDDSVTCLANLATKDGLILYAGNGGSVEERLEGRDMHFKSFEVEFPKGKTASLSEGKPGAIRLSSKCQLFSVPKSESSRKEVYQRLLKLSPPQRTPSSIPTKRIGAIATGLGGEENEIVIFSATSNRPDAQDIIRRIPLKGQEANDLDIQDQEEGRHQLAYALDYDVYVVDCNYDFAQRKNRTEKERRKVHTIPQPDIGEKRLRSKIRGVRWISPKHLLLLSNKPNRTGSELLVLHLYEEGPGSIVVRKSLPRHVTAATDFDVSLLEADASGAYQIVVAVGGADISLSVFTLEYHSDTVGHFHKYATYDNVHDVQMTKVVFSPQFQSATTAGKPQYLRLASTSLGNTINVDTFELQREGARLVLQTARTRRLLSLATYSVIAVVIAAVALMIQSLIDPSGSLTKGLVPASLQGMAGNTFGEVHRAKREAALNDINTPAVKVERRIRDLLHLHNPPLGSSSPKTEKALIIHHDPETDGQLQTEVHDGHEAVLKKHTEAKKWDDLSKEDQRLWKKKLTDTGMWAAGEGETILKSIFFGQIGGLVGQVAQGVLG</sequence>
<name>A0A6A7A753_9PLEO</name>
<feature type="transmembrane region" description="Helical" evidence="10">
    <location>
        <begin position="438"/>
        <end position="458"/>
    </location>
</feature>
<protein>
    <recommendedName>
        <fullName evidence="10">Guanine nucleotide-exchange factor SEC12</fullName>
    </recommendedName>
</protein>
<dbReference type="InterPro" id="IPR015943">
    <property type="entry name" value="WD40/YVTN_repeat-like_dom_sf"/>
</dbReference>
<evidence type="ECO:0000256" key="6">
    <source>
        <dbReference type="ARBA" id="ARBA00022892"/>
    </source>
</evidence>
<dbReference type="AlphaFoldDB" id="A0A6A7A753"/>
<evidence type="ECO:0000256" key="10">
    <source>
        <dbReference type="RuleBase" id="RU369019"/>
    </source>
</evidence>
<evidence type="ECO:0000256" key="8">
    <source>
        <dbReference type="ARBA" id="ARBA00022989"/>
    </source>
</evidence>
<dbReference type="GO" id="GO:0000139">
    <property type="term" value="C:Golgi membrane"/>
    <property type="evidence" value="ECO:0007669"/>
    <property type="project" value="UniProtKB-SubCell"/>
</dbReference>
<evidence type="ECO:0000313" key="11">
    <source>
        <dbReference type="EMBL" id="KAF2828569.1"/>
    </source>
</evidence>
<dbReference type="GO" id="GO:0005789">
    <property type="term" value="C:endoplasmic reticulum membrane"/>
    <property type="evidence" value="ECO:0007669"/>
    <property type="project" value="UniProtKB-SubCell"/>
</dbReference>
<evidence type="ECO:0000256" key="7">
    <source>
        <dbReference type="ARBA" id="ARBA00022927"/>
    </source>
</evidence>
<proteinExistence type="inferred from homology"/>
<comment type="similarity">
    <text evidence="10">Belongs to the WD repeat SEC12 family.</text>
</comment>
<dbReference type="InterPro" id="IPR045260">
    <property type="entry name" value="Sec12-like"/>
</dbReference>
<keyword evidence="3 10" id="KW-0812">Transmembrane</keyword>
<dbReference type="Gene3D" id="2.130.10.10">
    <property type="entry name" value="YVTN repeat-like/Quinoprotein amine dehydrogenase"/>
    <property type="match status" value="1"/>
</dbReference>
<evidence type="ECO:0000256" key="1">
    <source>
        <dbReference type="ARBA" id="ARBA00022448"/>
    </source>
</evidence>
<dbReference type="GO" id="GO:0006888">
    <property type="term" value="P:endoplasmic reticulum to Golgi vesicle-mediated transport"/>
    <property type="evidence" value="ECO:0007669"/>
    <property type="project" value="UniProtKB-UniRule"/>
</dbReference>
<keyword evidence="8 10" id="KW-1133">Transmembrane helix</keyword>
<dbReference type="GO" id="GO:0015031">
    <property type="term" value="P:protein transport"/>
    <property type="evidence" value="ECO:0007669"/>
    <property type="project" value="UniProtKB-KW"/>
</dbReference>
<dbReference type="EMBL" id="MU006222">
    <property type="protein sequence ID" value="KAF2828569.1"/>
    <property type="molecule type" value="Genomic_DNA"/>
</dbReference>
<evidence type="ECO:0000256" key="2">
    <source>
        <dbReference type="ARBA" id="ARBA00022574"/>
    </source>
</evidence>
<evidence type="ECO:0000256" key="5">
    <source>
        <dbReference type="ARBA" id="ARBA00022824"/>
    </source>
</evidence>
<keyword evidence="2 10" id="KW-0853">WD repeat</keyword>
<dbReference type="GO" id="GO:0005085">
    <property type="term" value="F:guanyl-nucleotide exchange factor activity"/>
    <property type="evidence" value="ECO:0007669"/>
    <property type="project" value="InterPro"/>
</dbReference>
<reference evidence="11" key="1">
    <citation type="journal article" date="2020" name="Stud. Mycol.">
        <title>101 Dothideomycetes genomes: a test case for predicting lifestyles and emergence of pathogens.</title>
        <authorList>
            <person name="Haridas S."/>
            <person name="Albert R."/>
            <person name="Binder M."/>
            <person name="Bloem J."/>
            <person name="Labutti K."/>
            <person name="Salamov A."/>
            <person name="Andreopoulos B."/>
            <person name="Baker S."/>
            <person name="Barry K."/>
            <person name="Bills G."/>
            <person name="Bluhm B."/>
            <person name="Cannon C."/>
            <person name="Castanera R."/>
            <person name="Culley D."/>
            <person name="Daum C."/>
            <person name="Ezra D."/>
            <person name="Gonzalez J."/>
            <person name="Henrissat B."/>
            <person name="Kuo A."/>
            <person name="Liang C."/>
            <person name="Lipzen A."/>
            <person name="Lutzoni F."/>
            <person name="Magnuson J."/>
            <person name="Mondo S."/>
            <person name="Nolan M."/>
            <person name="Ohm R."/>
            <person name="Pangilinan J."/>
            <person name="Park H.-J."/>
            <person name="Ramirez L."/>
            <person name="Alfaro M."/>
            <person name="Sun H."/>
            <person name="Tritt A."/>
            <person name="Yoshinaga Y."/>
            <person name="Zwiers L.-H."/>
            <person name="Turgeon B."/>
            <person name="Goodwin S."/>
            <person name="Spatafora J."/>
            <person name="Crous P."/>
            <person name="Grigoriev I."/>
        </authorList>
    </citation>
    <scope>NUCLEOTIDE SEQUENCE</scope>
    <source>
        <strain evidence="11">CBS 113818</strain>
    </source>
</reference>
<keyword evidence="6" id="KW-0931">ER-Golgi transport</keyword>
<comment type="function">
    <text evidence="10">Guanine nucleotide-exchange factor (GEF) required for the formation or budding of transport vesicles from the ER.</text>
</comment>